<dbReference type="SUPFAM" id="SSF55486">
    <property type="entry name" value="Metalloproteases ('zincins'), catalytic domain"/>
    <property type="match status" value="1"/>
</dbReference>
<keyword evidence="7" id="KW-0963">Cytoplasm</keyword>
<evidence type="ECO:0000256" key="1">
    <source>
        <dbReference type="ARBA" id="ARBA00010875"/>
    </source>
</evidence>
<feature type="binding site" evidence="7">
    <location>
        <position position="144"/>
    </location>
    <ligand>
        <name>Zn(2+)</name>
        <dbReference type="ChEBI" id="CHEBI:29105"/>
        <note>catalytic</note>
    </ligand>
</feature>
<dbReference type="Gene3D" id="3.40.390.30">
    <property type="entry name" value="Metalloproteases ('zincins'), catalytic domain"/>
    <property type="match status" value="1"/>
</dbReference>
<evidence type="ECO:0000313" key="11">
    <source>
        <dbReference type="Proteomes" id="UP000068250"/>
    </source>
</evidence>
<comment type="cofactor">
    <cofactor evidence="7">
        <name>Zn(2+)</name>
        <dbReference type="ChEBI" id="CHEBI:29105"/>
    </cofactor>
    <text evidence="7">Binds 1 zinc ion.</text>
</comment>
<dbReference type="OrthoDB" id="9807740at2"/>
<reference evidence="11" key="1">
    <citation type="submission" date="2014-09" db="EMBL/GenBank/DDBJ databases">
        <authorList>
            <person name="Illeghems K.G."/>
        </authorList>
    </citation>
    <scope>NUCLEOTIDE SEQUENCE [LARGE SCALE GENOMIC DNA]</scope>
    <source>
        <strain evidence="11">LMG 23848T</strain>
    </source>
</reference>
<evidence type="ECO:0000313" key="10">
    <source>
        <dbReference type="EMBL" id="NHO38318.1"/>
    </source>
</evidence>
<dbReference type="GO" id="GO:0005737">
    <property type="term" value="C:cytoplasm"/>
    <property type="evidence" value="ECO:0007669"/>
    <property type="project" value="UniProtKB-SubCell"/>
</dbReference>
<dbReference type="InterPro" id="IPR002036">
    <property type="entry name" value="YbeY"/>
</dbReference>
<name>A0A0U5BJZ5_9PROT</name>
<keyword evidence="4 7" id="KW-0255">Endonuclease</keyword>
<evidence type="ECO:0000256" key="8">
    <source>
        <dbReference type="SAM" id="MobiDB-lite"/>
    </source>
</evidence>
<organism evidence="9 11">
    <name type="scientific">Acetobacter ghanensis</name>
    <dbReference type="NCBI Taxonomy" id="431306"/>
    <lineage>
        <taxon>Bacteria</taxon>
        <taxon>Pseudomonadati</taxon>
        <taxon>Pseudomonadota</taxon>
        <taxon>Alphaproteobacteria</taxon>
        <taxon>Acetobacterales</taxon>
        <taxon>Acetobacteraceae</taxon>
        <taxon>Acetobacter</taxon>
    </lineage>
</organism>
<keyword evidence="7" id="KW-0698">rRNA processing</keyword>
<dbReference type="GO" id="GO:0004222">
    <property type="term" value="F:metalloendopeptidase activity"/>
    <property type="evidence" value="ECO:0007669"/>
    <property type="project" value="InterPro"/>
</dbReference>
<accession>A0A0U5BJZ5</accession>
<sequence length="180" mass="19949">MEPRSSLGPVLTQEVAGPLDTDPYPEGLYDEPEQDGPEVLVRDARWRSYAPAPEKTVRRALAACAQYGVEPGSVVLATDRDVRRLNGRHRGKHKPTNVLTFEPPPGFGGGDIILALETVVREARKAGRPVSHHLAHLVVHGSLHLAGYDHHHPGEAREMEMLESRLLSRMKVPNPWKTRS</sequence>
<evidence type="ECO:0000256" key="3">
    <source>
        <dbReference type="ARBA" id="ARBA00022723"/>
    </source>
</evidence>
<comment type="subcellular location">
    <subcellularLocation>
        <location evidence="7">Cytoplasm</location>
    </subcellularLocation>
</comment>
<dbReference type="EC" id="3.1.-.-" evidence="7"/>
<keyword evidence="5 7" id="KW-0378">Hydrolase</keyword>
<dbReference type="GO" id="GO:0006364">
    <property type="term" value="P:rRNA processing"/>
    <property type="evidence" value="ECO:0007669"/>
    <property type="project" value="UniProtKB-UniRule"/>
</dbReference>
<evidence type="ECO:0000313" key="12">
    <source>
        <dbReference type="Proteomes" id="UP000657200"/>
    </source>
</evidence>
<evidence type="ECO:0000256" key="7">
    <source>
        <dbReference type="HAMAP-Rule" id="MF_00009"/>
    </source>
</evidence>
<protein>
    <recommendedName>
        <fullName evidence="7">Endoribonuclease YbeY</fullName>
        <ecNumber evidence="7">3.1.-.-</ecNumber>
    </recommendedName>
</protein>
<keyword evidence="7" id="KW-0690">Ribosome biogenesis</keyword>
<proteinExistence type="inferred from homology"/>
<dbReference type="EMBL" id="WOTE01000001">
    <property type="protein sequence ID" value="NHO38318.1"/>
    <property type="molecule type" value="Genomic_DNA"/>
</dbReference>
<dbReference type="PANTHER" id="PTHR46986:SF1">
    <property type="entry name" value="ENDORIBONUCLEASE YBEY, CHLOROPLASTIC"/>
    <property type="match status" value="1"/>
</dbReference>
<feature type="binding site" evidence="7">
    <location>
        <position position="140"/>
    </location>
    <ligand>
        <name>Zn(2+)</name>
        <dbReference type="ChEBI" id="CHEBI:29105"/>
        <note>catalytic</note>
    </ligand>
</feature>
<keyword evidence="12" id="KW-1185">Reference proteome</keyword>
<dbReference type="AlphaFoldDB" id="A0A0U5BJZ5"/>
<dbReference type="InterPro" id="IPR023091">
    <property type="entry name" value="MetalPrtase_cat_dom_sf_prd"/>
</dbReference>
<dbReference type="Proteomes" id="UP000068250">
    <property type="component" value="Chromosome I"/>
</dbReference>
<reference evidence="9" key="2">
    <citation type="submission" date="2014-09" db="EMBL/GenBank/DDBJ databases">
        <authorList>
            <person name="Magalhaes I.L.F."/>
            <person name="Oliveira U."/>
            <person name="Santos F.R."/>
            <person name="Vidigal T.H.D.A."/>
            <person name="Brescovit A.D."/>
            <person name="Santos A.J."/>
        </authorList>
    </citation>
    <scope>NUCLEOTIDE SEQUENCE</scope>
    <source>
        <strain evidence="9">LMG 23848T</strain>
    </source>
</reference>
<dbReference type="PANTHER" id="PTHR46986">
    <property type="entry name" value="ENDORIBONUCLEASE YBEY, CHLOROPLASTIC"/>
    <property type="match status" value="1"/>
</dbReference>
<evidence type="ECO:0000256" key="5">
    <source>
        <dbReference type="ARBA" id="ARBA00022801"/>
    </source>
</evidence>
<dbReference type="Pfam" id="PF02130">
    <property type="entry name" value="YbeY"/>
    <property type="match status" value="1"/>
</dbReference>
<dbReference type="RefSeq" id="WP_059023645.1">
    <property type="nucleotide sequence ID" value="NZ_LN609302.1"/>
</dbReference>
<dbReference type="PATRIC" id="fig|431306.5.peg.1576"/>
<dbReference type="EMBL" id="LN609302">
    <property type="protein sequence ID" value="CEF55670.1"/>
    <property type="molecule type" value="Genomic_DNA"/>
</dbReference>
<keyword evidence="3 7" id="KW-0479">Metal-binding</keyword>
<evidence type="ECO:0000256" key="4">
    <source>
        <dbReference type="ARBA" id="ARBA00022759"/>
    </source>
</evidence>
<feature type="region of interest" description="Disordered" evidence="8">
    <location>
        <begin position="1"/>
        <end position="36"/>
    </location>
</feature>
<keyword evidence="6 7" id="KW-0862">Zinc</keyword>
<evidence type="ECO:0000256" key="6">
    <source>
        <dbReference type="ARBA" id="ARBA00022833"/>
    </source>
</evidence>
<gene>
    <name evidence="7 10" type="primary">ybeY</name>
    <name evidence="9" type="ORF">AGA_1551</name>
    <name evidence="10" type="ORF">GOB80_01245</name>
</gene>
<dbReference type="NCBIfam" id="TIGR00043">
    <property type="entry name" value="rRNA maturation RNase YbeY"/>
    <property type="match status" value="1"/>
</dbReference>
<dbReference type="GO" id="GO:0004521">
    <property type="term" value="F:RNA endonuclease activity"/>
    <property type="evidence" value="ECO:0007669"/>
    <property type="project" value="UniProtKB-UniRule"/>
</dbReference>
<comment type="similarity">
    <text evidence="1 7">Belongs to the endoribonuclease YbeY family.</text>
</comment>
<keyword evidence="2 7" id="KW-0540">Nuclease</keyword>
<comment type="function">
    <text evidence="7">Single strand-specific metallo-endoribonuclease involved in late-stage 70S ribosome quality control and in maturation of the 3' terminus of the 16S rRNA.</text>
</comment>
<dbReference type="Proteomes" id="UP000657200">
    <property type="component" value="Unassembled WGS sequence"/>
</dbReference>
<dbReference type="PROSITE" id="PS01306">
    <property type="entry name" value="UPF0054"/>
    <property type="match status" value="1"/>
</dbReference>
<reference evidence="10 12" key="3">
    <citation type="journal article" date="2020" name="Int. J. Syst. Evol. Microbiol.">
        <title>Novel acetic acid bacteria from cider fermentations: Acetobacter conturbans sp. nov. and Acetobacter fallax sp. nov.</title>
        <authorList>
            <person name="Sombolestani A.S."/>
            <person name="Cleenwerck I."/>
            <person name="Cnockaert M."/>
            <person name="Borremans W."/>
            <person name="Wieme A.D."/>
            <person name="De Vuyst L."/>
            <person name="Vandamme P."/>
        </authorList>
    </citation>
    <scope>NUCLEOTIDE SEQUENCE [LARGE SCALE GENOMIC DNA]</scope>
    <source>
        <strain evidence="10 12">LMG 23848</strain>
    </source>
</reference>
<evidence type="ECO:0000256" key="2">
    <source>
        <dbReference type="ARBA" id="ARBA00022722"/>
    </source>
</evidence>
<feature type="binding site" evidence="7">
    <location>
        <position position="150"/>
    </location>
    <ligand>
        <name>Zn(2+)</name>
        <dbReference type="ChEBI" id="CHEBI:29105"/>
        <note>catalytic</note>
    </ligand>
</feature>
<evidence type="ECO:0000313" key="9">
    <source>
        <dbReference type="EMBL" id="CEF55670.1"/>
    </source>
</evidence>
<dbReference type="InterPro" id="IPR020549">
    <property type="entry name" value="YbeY_CS"/>
</dbReference>
<dbReference type="GO" id="GO:0008270">
    <property type="term" value="F:zinc ion binding"/>
    <property type="evidence" value="ECO:0007669"/>
    <property type="project" value="UniProtKB-UniRule"/>
</dbReference>
<dbReference type="STRING" id="431306.AGA_1551"/>
<dbReference type="HAMAP" id="MF_00009">
    <property type="entry name" value="Endoribonucl_YbeY"/>
    <property type="match status" value="1"/>
</dbReference>